<organism evidence="1 2">
    <name type="scientific">Senna tora</name>
    <dbReference type="NCBI Taxonomy" id="362788"/>
    <lineage>
        <taxon>Eukaryota</taxon>
        <taxon>Viridiplantae</taxon>
        <taxon>Streptophyta</taxon>
        <taxon>Embryophyta</taxon>
        <taxon>Tracheophyta</taxon>
        <taxon>Spermatophyta</taxon>
        <taxon>Magnoliopsida</taxon>
        <taxon>eudicotyledons</taxon>
        <taxon>Gunneridae</taxon>
        <taxon>Pentapetalae</taxon>
        <taxon>rosids</taxon>
        <taxon>fabids</taxon>
        <taxon>Fabales</taxon>
        <taxon>Fabaceae</taxon>
        <taxon>Caesalpinioideae</taxon>
        <taxon>Cassia clade</taxon>
        <taxon>Senna</taxon>
    </lineage>
</organism>
<accession>A0A834X7B2</accession>
<gene>
    <name evidence="1" type="ORF">G2W53_007265</name>
</gene>
<name>A0A834X7B2_9FABA</name>
<evidence type="ECO:0000313" key="1">
    <source>
        <dbReference type="EMBL" id="KAF7838783.1"/>
    </source>
</evidence>
<dbReference type="AlphaFoldDB" id="A0A834X7B2"/>
<dbReference type="EMBL" id="JAAIUW010000003">
    <property type="protein sequence ID" value="KAF7838783.1"/>
    <property type="molecule type" value="Genomic_DNA"/>
</dbReference>
<sequence length="146" mass="16548">MNPPGLEVEEEEPIRGFVMLTARVPRMTGSLHLDFVFILGLAPSETKSVASFSVISLSLEVVRNSVIRQLVQLQVLVIRSHLYIARNADDEIRKEFENRTNLRGDSRSGTARLAVAKRGVAVVRQRAAWRMEVARSQRQEEILCEY</sequence>
<keyword evidence="2" id="KW-1185">Reference proteome</keyword>
<dbReference type="Proteomes" id="UP000634136">
    <property type="component" value="Unassembled WGS sequence"/>
</dbReference>
<proteinExistence type="predicted"/>
<evidence type="ECO:0000313" key="2">
    <source>
        <dbReference type="Proteomes" id="UP000634136"/>
    </source>
</evidence>
<comment type="caution">
    <text evidence="1">The sequence shown here is derived from an EMBL/GenBank/DDBJ whole genome shotgun (WGS) entry which is preliminary data.</text>
</comment>
<protein>
    <submittedName>
        <fullName evidence="1">Uncharacterized protein</fullName>
    </submittedName>
</protein>
<reference evidence="1" key="1">
    <citation type="submission" date="2020-09" db="EMBL/GenBank/DDBJ databases">
        <title>Genome-Enabled Discovery of Anthraquinone Biosynthesis in Senna tora.</title>
        <authorList>
            <person name="Kang S.-H."/>
            <person name="Pandey R.P."/>
            <person name="Lee C.-M."/>
            <person name="Sim J.-S."/>
            <person name="Jeong J.-T."/>
            <person name="Choi B.-S."/>
            <person name="Jung M."/>
            <person name="Ginzburg D."/>
            <person name="Zhao K."/>
            <person name="Won S.Y."/>
            <person name="Oh T.-J."/>
            <person name="Yu Y."/>
            <person name="Kim N.-H."/>
            <person name="Lee O.R."/>
            <person name="Lee T.-H."/>
            <person name="Bashyal P."/>
            <person name="Kim T.-S."/>
            <person name="Lee W.-H."/>
            <person name="Kawkins C."/>
            <person name="Kim C.-K."/>
            <person name="Kim J.S."/>
            <person name="Ahn B.O."/>
            <person name="Rhee S.Y."/>
            <person name="Sohng J.K."/>
        </authorList>
    </citation>
    <scope>NUCLEOTIDE SEQUENCE</scope>
    <source>
        <tissue evidence="1">Leaf</tissue>
    </source>
</reference>